<evidence type="ECO:0000256" key="3">
    <source>
        <dbReference type="SAM" id="MobiDB-lite"/>
    </source>
</evidence>
<comment type="subcellular location">
    <subcellularLocation>
        <location evidence="1">Cell inner membrane</location>
        <topology evidence="1">Multi-pass membrane protein</topology>
    </subcellularLocation>
</comment>
<feature type="transmembrane region" description="Helical" evidence="4">
    <location>
        <begin position="670"/>
        <end position="692"/>
    </location>
</feature>
<feature type="transmembrane region" description="Helical" evidence="4">
    <location>
        <begin position="855"/>
        <end position="879"/>
    </location>
</feature>
<keyword evidence="4" id="KW-0812">Transmembrane</keyword>
<feature type="transmembrane region" description="Helical" evidence="4">
    <location>
        <begin position="544"/>
        <end position="563"/>
    </location>
</feature>
<evidence type="ECO:0000256" key="2">
    <source>
        <dbReference type="ARBA" id="ARBA00022475"/>
    </source>
</evidence>
<feature type="transmembrane region" description="Helical" evidence="4">
    <location>
        <begin position="18"/>
        <end position="40"/>
    </location>
</feature>
<dbReference type="PANTHER" id="PTHR43702">
    <property type="entry name" value="L-FUCOSE-PROTON SYMPORTER"/>
    <property type="match status" value="1"/>
</dbReference>
<dbReference type="Proteomes" id="UP001172102">
    <property type="component" value="Unassembled WGS sequence"/>
</dbReference>
<feature type="transmembrane region" description="Helical" evidence="4">
    <location>
        <begin position="626"/>
        <end position="644"/>
    </location>
</feature>
<dbReference type="Pfam" id="PF20684">
    <property type="entry name" value="Fung_rhodopsin"/>
    <property type="match status" value="1"/>
</dbReference>
<keyword evidence="2" id="KW-1003">Cell membrane</keyword>
<feature type="transmembrane region" description="Helical" evidence="4">
    <location>
        <begin position="475"/>
        <end position="497"/>
    </location>
</feature>
<evidence type="ECO:0000256" key="4">
    <source>
        <dbReference type="SAM" id="Phobius"/>
    </source>
</evidence>
<dbReference type="InterPro" id="IPR011701">
    <property type="entry name" value="MFS"/>
</dbReference>
<dbReference type="Pfam" id="PF07690">
    <property type="entry name" value="MFS_1"/>
    <property type="match status" value="1"/>
</dbReference>
<feature type="transmembrane region" description="Helical" evidence="4">
    <location>
        <begin position="52"/>
        <end position="71"/>
    </location>
</feature>
<dbReference type="InterPro" id="IPR050375">
    <property type="entry name" value="MFS_TsgA-like"/>
</dbReference>
<proteinExistence type="predicted"/>
<feature type="transmembrane region" description="Helical" evidence="4">
    <location>
        <begin position="97"/>
        <end position="119"/>
    </location>
</feature>
<dbReference type="InterPro" id="IPR049326">
    <property type="entry name" value="Rhodopsin_dom_fungi"/>
</dbReference>
<evidence type="ECO:0000256" key="1">
    <source>
        <dbReference type="ARBA" id="ARBA00004429"/>
    </source>
</evidence>
<feature type="region of interest" description="Disordered" evidence="3">
    <location>
        <begin position="305"/>
        <end position="360"/>
    </location>
</feature>
<reference evidence="6" key="1">
    <citation type="submission" date="2023-06" db="EMBL/GenBank/DDBJ databases">
        <title>Genome-scale phylogeny and comparative genomics of the fungal order Sordariales.</title>
        <authorList>
            <consortium name="Lawrence Berkeley National Laboratory"/>
            <person name="Hensen N."/>
            <person name="Bonometti L."/>
            <person name="Westerberg I."/>
            <person name="Brannstrom I.O."/>
            <person name="Guillou S."/>
            <person name="Cros-Aarteil S."/>
            <person name="Calhoun S."/>
            <person name="Haridas S."/>
            <person name="Kuo A."/>
            <person name="Mondo S."/>
            <person name="Pangilinan J."/>
            <person name="Riley R."/>
            <person name="Labutti K."/>
            <person name="Andreopoulos B."/>
            <person name="Lipzen A."/>
            <person name="Chen C."/>
            <person name="Yanf M."/>
            <person name="Daum C."/>
            <person name="Ng V."/>
            <person name="Clum A."/>
            <person name="Steindorff A."/>
            <person name="Ohm R."/>
            <person name="Martin F."/>
            <person name="Silar P."/>
            <person name="Natvig D."/>
            <person name="Lalanne C."/>
            <person name="Gautier V."/>
            <person name="Ament-Velasquez S.L."/>
            <person name="Kruys A."/>
            <person name="Hutchinson M.I."/>
            <person name="Powell A.J."/>
            <person name="Barry K."/>
            <person name="Miller A.N."/>
            <person name="Grigoriev I.V."/>
            <person name="Debuchy R."/>
            <person name="Gladieux P."/>
            <person name="Thoren M.H."/>
            <person name="Johannesson H."/>
        </authorList>
    </citation>
    <scope>NUCLEOTIDE SEQUENCE</scope>
    <source>
        <strain evidence="6">SMH4607-1</strain>
    </source>
</reference>
<protein>
    <submittedName>
        <fullName evidence="6">Major facilitator superfamily domain-containing protein</fullName>
    </submittedName>
</protein>
<evidence type="ECO:0000313" key="7">
    <source>
        <dbReference type="Proteomes" id="UP001172102"/>
    </source>
</evidence>
<dbReference type="InterPro" id="IPR036259">
    <property type="entry name" value="MFS_trans_sf"/>
</dbReference>
<dbReference type="PANTHER" id="PTHR43702:SF13">
    <property type="entry name" value="MONOSACCHARIDE TRANSPORTER, PUTATIVE (AFU_ORTHOLOGUE AFUA_4G06630)-RELATED"/>
    <property type="match status" value="1"/>
</dbReference>
<dbReference type="SUPFAM" id="SSF103473">
    <property type="entry name" value="MFS general substrate transporter"/>
    <property type="match status" value="1"/>
</dbReference>
<feature type="transmembrane region" description="Helical" evidence="4">
    <location>
        <begin position="434"/>
        <end position="455"/>
    </location>
</feature>
<comment type="caution">
    <text evidence="6">The sequence shown here is derived from an EMBL/GenBank/DDBJ whole genome shotgun (WGS) entry which is preliminary data.</text>
</comment>
<feature type="transmembrane region" description="Helical" evidence="4">
    <location>
        <begin position="518"/>
        <end position="538"/>
    </location>
</feature>
<feature type="transmembrane region" description="Helical" evidence="4">
    <location>
        <begin position="212"/>
        <end position="233"/>
    </location>
</feature>
<feature type="compositionally biased region" description="Low complexity" evidence="3">
    <location>
        <begin position="314"/>
        <end position="338"/>
    </location>
</feature>
<feature type="transmembrane region" description="Helical" evidence="4">
    <location>
        <begin position="584"/>
        <end position="606"/>
    </location>
</feature>
<name>A0AA40ARK2_9PEZI</name>
<keyword evidence="4" id="KW-0472">Membrane</keyword>
<sequence>MANVEAEAEAGFQNRGPAVFAVTTATLVLASVFVTARMVSRVGIVRRVTWDDYIVFLAWLFAFALCLSIDIGTNKGLGRHDRDIEVADKPALRMCEYVFSILYNPALMATKTSILVFYLRITKNTQKILRLAAWGVLGIVNVAGTILTFMNIFQCQPVDAAWDVDVRPVRCIPLLTEFICSAPVNITTDLAIMALPIPVITGMRLPPRQKTILIITFALGFFVTVVDVVRIYYLQQAIVFVPTSASSDPGAMFGQSAGFSWNASLSLMWSAVEVNIGITCACIPTLKPLIIRILPAMIVDPGGTRRANMQARGPLAAPSSAKPSNSDSSQPGTTTTTTDVPPESPQTPQAARVGTRRSSDEFSIREFLTSTFTDDNLGMQNSRQKRASFLPDQPVGGHQRVASMASTVQDRALYFGFVKMGKPKSMLKTSASESFKYCTIVSILFFLWGVSYGLLNTLNNVVADVVKMTEAETLGLTSIYFGGGYFFGPLLVGEWILRHDEHHRSKKREYGDPDSVGGFKTTFIVGLLIYGTGTIMFWPGAVLAAYGGFMVSSFVVGFGLAVLETAANPFLALCGPPEYADARLLFAQGVQGVGSVLSGLLANNVFFTRIDDGSEVGSTTLLDVQWTYLAVTLLCVLLAFYFYYMPLPEVTDRELDRLASRLPVDPEKKLFGGISLKDWSIVLAVLAQWTYFAAQENMSIFFHGLITSFEPPSNSRNYFPPDFPISVLNYLLVAHTVYAASRFFAGILAYLSVKHPKNRFIPTPRTMLTVCTSSSLVCIIVAITLKPTSNPNLMAIPIILFFFAEGPIWPLIFSLGLRGQGKRTKRAAAWLTMGGSGPAFWPFVSYAIIKAGGSVQTSFIVVAGLIAVSFSYPAFLTVVKDARALVDPMPFRKGPDGGLEDGKGVLGRRSGSGAGMGRRGSEAVEVTMDQIIAARRARKEERTPTAGGFRGFAGRMSWKRSSTGNGSGEGEVMGMVPESGEGSGQVQQELPPWEREVLDTRILQD</sequence>
<dbReference type="GO" id="GO:0005886">
    <property type="term" value="C:plasma membrane"/>
    <property type="evidence" value="ECO:0007669"/>
    <property type="project" value="UniProtKB-SubCell"/>
</dbReference>
<dbReference type="EMBL" id="JAUKUA010000003">
    <property type="protein sequence ID" value="KAK0720703.1"/>
    <property type="molecule type" value="Genomic_DNA"/>
</dbReference>
<dbReference type="AlphaFoldDB" id="A0AA40ARK2"/>
<feature type="region of interest" description="Disordered" evidence="3">
    <location>
        <begin position="936"/>
        <end position="995"/>
    </location>
</feature>
<dbReference type="Gene3D" id="1.20.1250.20">
    <property type="entry name" value="MFS general substrate transporter like domains"/>
    <property type="match status" value="2"/>
</dbReference>
<organism evidence="6 7">
    <name type="scientific">Lasiosphaeris hirsuta</name>
    <dbReference type="NCBI Taxonomy" id="260670"/>
    <lineage>
        <taxon>Eukaryota</taxon>
        <taxon>Fungi</taxon>
        <taxon>Dikarya</taxon>
        <taxon>Ascomycota</taxon>
        <taxon>Pezizomycotina</taxon>
        <taxon>Sordariomycetes</taxon>
        <taxon>Sordariomycetidae</taxon>
        <taxon>Sordariales</taxon>
        <taxon>Lasiosphaeriaceae</taxon>
        <taxon>Lasiosphaeris</taxon>
    </lineage>
</organism>
<feature type="transmembrane region" description="Helical" evidence="4">
    <location>
        <begin position="827"/>
        <end position="849"/>
    </location>
</feature>
<feature type="transmembrane region" description="Helical" evidence="4">
    <location>
        <begin position="765"/>
        <end position="783"/>
    </location>
</feature>
<feature type="transmembrane region" description="Helical" evidence="4">
    <location>
        <begin position="131"/>
        <end position="154"/>
    </location>
</feature>
<keyword evidence="7" id="KW-1185">Reference proteome</keyword>
<evidence type="ECO:0000259" key="5">
    <source>
        <dbReference type="Pfam" id="PF20684"/>
    </source>
</evidence>
<feature type="transmembrane region" description="Helical" evidence="4">
    <location>
        <begin position="795"/>
        <end position="815"/>
    </location>
</feature>
<gene>
    <name evidence="6" type="ORF">B0H67DRAFT_485019</name>
</gene>
<feature type="domain" description="Rhodopsin" evidence="5">
    <location>
        <begin position="36"/>
        <end position="291"/>
    </location>
</feature>
<feature type="transmembrane region" description="Helical" evidence="4">
    <location>
        <begin position="727"/>
        <end position="753"/>
    </location>
</feature>
<accession>A0AA40ARK2</accession>
<feature type="region of interest" description="Disordered" evidence="3">
    <location>
        <begin position="896"/>
        <end position="920"/>
    </location>
</feature>
<dbReference type="GO" id="GO:0022857">
    <property type="term" value="F:transmembrane transporter activity"/>
    <property type="evidence" value="ECO:0007669"/>
    <property type="project" value="InterPro"/>
</dbReference>
<evidence type="ECO:0000313" key="6">
    <source>
        <dbReference type="EMBL" id="KAK0720703.1"/>
    </source>
</evidence>
<keyword evidence="4" id="KW-1133">Transmembrane helix</keyword>